<dbReference type="Gene3D" id="3.40.50.720">
    <property type="entry name" value="NAD(P)-binding Rossmann-like Domain"/>
    <property type="match status" value="1"/>
</dbReference>
<evidence type="ECO:0000256" key="2">
    <source>
        <dbReference type="ARBA" id="ARBA00023002"/>
    </source>
</evidence>
<evidence type="ECO:0000313" key="4">
    <source>
        <dbReference type="EMBL" id="GAA1544204.1"/>
    </source>
</evidence>
<evidence type="ECO:0000256" key="3">
    <source>
        <dbReference type="RuleBase" id="RU000363"/>
    </source>
</evidence>
<protein>
    <submittedName>
        <fullName evidence="4">Oxidoreductase</fullName>
    </submittedName>
</protein>
<reference evidence="4 5" key="1">
    <citation type="journal article" date="2019" name="Int. J. Syst. Evol. Microbiol.">
        <title>The Global Catalogue of Microorganisms (GCM) 10K type strain sequencing project: providing services to taxonomists for standard genome sequencing and annotation.</title>
        <authorList>
            <consortium name="The Broad Institute Genomics Platform"/>
            <consortium name="The Broad Institute Genome Sequencing Center for Infectious Disease"/>
            <person name="Wu L."/>
            <person name="Ma J."/>
        </authorList>
    </citation>
    <scope>NUCLEOTIDE SEQUENCE [LARGE SCALE GENOMIC DNA]</scope>
    <source>
        <strain evidence="4 5">JCM 14588</strain>
    </source>
</reference>
<dbReference type="Pfam" id="PF00106">
    <property type="entry name" value="adh_short"/>
    <property type="match status" value="1"/>
</dbReference>
<evidence type="ECO:0000256" key="1">
    <source>
        <dbReference type="ARBA" id="ARBA00006484"/>
    </source>
</evidence>
<dbReference type="NCBIfam" id="NF004826">
    <property type="entry name" value="PRK06182.1"/>
    <property type="match status" value="1"/>
</dbReference>
<dbReference type="PANTHER" id="PTHR44169">
    <property type="entry name" value="NADPH-DEPENDENT 1-ACYLDIHYDROXYACETONE PHOSPHATE REDUCTASE"/>
    <property type="match status" value="1"/>
</dbReference>
<proteinExistence type="inferred from homology"/>
<dbReference type="PRINTS" id="PR00081">
    <property type="entry name" value="GDHRDH"/>
</dbReference>
<dbReference type="PRINTS" id="PR00080">
    <property type="entry name" value="SDRFAMILY"/>
</dbReference>
<dbReference type="EMBL" id="BAAANV010000037">
    <property type="protein sequence ID" value="GAA1544204.1"/>
    <property type="molecule type" value="Genomic_DNA"/>
</dbReference>
<dbReference type="InterPro" id="IPR002347">
    <property type="entry name" value="SDR_fam"/>
</dbReference>
<dbReference type="SUPFAM" id="SSF51735">
    <property type="entry name" value="NAD(P)-binding Rossmann-fold domains"/>
    <property type="match status" value="1"/>
</dbReference>
<organism evidence="4 5">
    <name type="scientific">Dermacoccus barathri</name>
    <dbReference type="NCBI Taxonomy" id="322601"/>
    <lineage>
        <taxon>Bacteria</taxon>
        <taxon>Bacillati</taxon>
        <taxon>Actinomycetota</taxon>
        <taxon>Actinomycetes</taxon>
        <taxon>Micrococcales</taxon>
        <taxon>Dermacoccaceae</taxon>
        <taxon>Dermacoccus</taxon>
    </lineage>
</organism>
<dbReference type="Proteomes" id="UP001501288">
    <property type="component" value="Unassembled WGS sequence"/>
</dbReference>
<comment type="caution">
    <text evidence="4">The sequence shown here is derived from an EMBL/GenBank/DDBJ whole genome shotgun (WGS) entry which is preliminary data.</text>
</comment>
<comment type="similarity">
    <text evidence="1 3">Belongs to the short-chain dehydrogenases/reductases (SDR) family.</text>
</comment>
<sequence>MSGPGVTLTDMTTKIALVTGASAGIGEAIARALLDEGWTVYAAARRVDRMAGLADRGAHVLSMDVTDDASMTAGVQRILDECGRIDALVNNAGYGSYGALEEVPMDEARRQFEVNVFGLARLTQLVTPTMRAQHSGRIVNISSMAAHIYEPLGSWYHATKFAVNGLSDSLRLELKPFGIDVVTVQPGGIKSEWAGISADSLEQRSGHGPYATQARTLATMLRGSDANSSEPEVVARAVVAACTAKRPRSKYTIGMGAKPLVAARRVLPDRAMDALLSAAFDQAPKLVERRAKRDAS</sequence>
<keyword evidence="2" id="KW-0560">Oxidoreductase</keyword>
<dbReference type="InterPro" id="IPR036291">
    <property type="entry name" value="NAD(P)-bd_dom_sf"/>
</dbReference>
<dbReference type="PANTHER" id="PTHR44169:SF6">
    <property type="entry name" value="NADPH-DEPENDENT 1-ACYLDIHYDROXYACETONE PHOSPHATE REDUCTASE"/>
    <property type="match status" value="1"/>
</dbReference>
<keyword evidence="5" id="KW-1185">Reference proteome</keyword>
<evidence type="ECO:0000313" key="5">
    <source>
        <dbReference type="Proteomes" id="UP001501288"/>
    </source>
</evidence>
<name>A0ABN2BMX1_9MICO</name>
<gene>
    <name evidence="4" type="ORF">GCM10009762_17000</name>
</gene>
<accession>A0ABN2BMX1</accession>
<dbReference type="CDD" id="cd05374">
    <property type="entry name" value="17beta-HSD-like_SDR_c"/>
    <property type="match status" value="1"/>
</dbReference>